<evidence type="ECO:0000313" key="4">
    <source>
        <dbReference type="EMBL" id="XCN73425.1"/>
    </source>
</evidence>
<dbReference type="Gene3D" id="1.10.10.1150">
    <property type="entry name" value="Coenzyme PQQ synthesis protein D (PqqD)"/>
    <property type="match status" value="1"/>
</dbReference>
<sequence>MNKDSIITLEADYLLEKIENEITVYHPSLTTSIYLNESGAVIWELCDGKRTIAEIIDILVAAYPENAESIEADVLDIIGRLVDKNIARLRQENKAPSC</sequence>
<dbReference type="InterPro" id="IPR022479">
    <property type="entry name" value="PqqD_bac"/>
</dbReference>
<dbReference type="AlphaFoldDB" id="A0AAU8LX57"/>
<reference evidence="4" key="2">
    <citation type="submission" date="2024-06" db="EMBL/GenBank/DDBJ databases">
        <authorList>
            <person name="Plum-Jensen L.E."/>
            <person name="Schramm A."/>
            <person name="Marshall I.P.G."/>
        </authorList>
    </citation>
    <scope>NUCLEOTIDE SEQUENCE</scope>
    <source>
        <strain evidence="4">Rat1</strain>
    </source>
</reference>
<dbReference type="Pfam" id="PF05402">
    <property type="entry name" value="PqqD"/>
    <property type="match status" value="1"/>
</dbReference>
<dbReference type="InterPro" id="IPR008792">
    <property type="entry name" value="PQQD"/>
</dbReference>
<reference evidence="4" key="1">
    <citation type="journal article" date="2024" name="Syst. Appl. Microbiol.">
        <title>First single-strain enrichments of Electrothrix cable bacteria, description of E. aestuarii sp. nov. and E. rattekaaiensis sp. nov., and proposal of a cable bacteria taxonomy following the rules of the SeqCode.</title>
        <authorList>
            <person name="Plum-Jensen L.E."/>
            <person name="Schramm A."/>
            <person name="Marshall I.P.G."/>
        </authorList>
    </citation>
    <scope>NUCLEOTIDE SEQUENCE</scope>
    <source>
        <strain evidence="4">Rat1</strain>
    </source>
</reference>
<dbReference type="GO" id="GO:0018189">
    <property type="term" value="P:pyrroloquinoline quinone biosynthetic process"/>
    <property type="evidence" value="ECO:0007669"/>
    <property type="project" value="UniProtKB-KW"/>
</dbReference>
<proteinExistence type="predicted"/>
<gene>
    <name evidence="4" type="primary">pqqD</name>
    <name evidence="4" type="ORF">Q3M24_01360</name>
</gene>
<evidence type="ECO:0000256" key="2">
    <source>
        <dbReference type="ARBA" id="ARBA00011741"/>
    </source>
</evidence>
<evidence type="ECO:0000256" key="3">
    <source>
        <dbReference type="ARBA" id="ARBA00022905"/>
    </source>
</evidence>
<dbReference type="NCBIfam" id="TIGR03859">
    <property type="entry name" value="PQQ_PqqD"/>
    <property type="match status" value="1"/>
</dbReference>
<keyword evidence="3" id="KW-0884">PQQ biosynthesis</keyword>
<comment type="pathway">
    <text evidence="1">Cofactor biosynthesis; pyrroloquinoline quinone biosynthesis.</text>
</comment>
<dbReference type="InterPro" id="IPR041881">
    <property type="entry name" value="PqqD_sf"/>
</dbReference>
<organism evidence="4">
    <name type="scientific">Candidatus Electrothrix aestuarii</name>
    <dbReference type="NCBI Taxonomy" id="3062594"/>
    <lineage>
        <taxon>Bacteria</taxon>
        <taxon>Pseudomonadati</taxon>
        <taxon>Thermodesulfobacteriota</taxon>
        <taxon>Desulfobulbia</taxon>
        <taxon>Desulfobulbales</taxon>
        <taxon>Desulfobulbaceae</taxon>
        <taxon>Candidatus Electrothrix</taxon>
    </lineage>
</organism>
<protein>
    <submittedName>
        <fullName evidence="4">Pyrroloquinoline quinone biosynthesis peptide chaperone PqqD</fullName>
    </submittedName>
</protein>
<comment type="subunit">
    <text evidence="2">Monomer. Interacts with PqqE.</text>
</comment>
<accession>A0AAU8LX57</accession>
<dbReference type="KEGG" id="eaj:Q3M24_01360"/>
<dbReference type="GO" id="GO:0048038">
    <property type="term" value="F:quinone binding"/>
    <property type="evidence" value="ECO:0007669"/>
    <property type="project" value="InterPro"/>
</dbReference>
<name>A0AAU8LX57_9BACT</name>
<evidence type="ECO:0000256" key="1">
    <source>
        <dbReference type="ARBA" id="ARBA00004886"/>
    </source>
</evidence>
<dbReference type="EMBL" id="CP159373">
    <property type="protein sequence ID" value="XCN73425.1"/>
    <property type="molecule type" value="Genomic_DNA"/>
</dbReference>